<accession>A0A552UXP4</accession>
<reference evidence="2 3" key="1">
    <citation type="submission" date="2019-07" db="EMBL/GenBank/DDBJ databases">
        <title>Flavobacterium sp. nov., isolated from glacier ice.</title>
        <authorList>
            <person name="Liu Q."/>
            <person name="Xin Y.-H."/>
        </authorList>
    </citation>
    <scope>NUCLEOTIDE SEQUENCE [LARGE SCALE GENOMIC DNA]</scope>
    <source>
        <strain evidence="2 3">ZT4R6</strain>
    </source>
</reference>
<evidence type="ECO:0008006" key="4">
    <source>
        <dbReference type="Google" id="ProtNLM"/>
    </source>
</evidence>
<organism evidence="2 3">
    <name type="scientific">Flavobacterium zepuense</name>
    <dbReference type="NCBI Taxonomy" id="2593302"/>
    <lineage>
        <taxon>Bacteria</taxon>
        <taxon>Pseudomonadati</taxon>
        <taxon>Bacteroidota</taxon>
        <taxon>Flavobacteriia</taxon>
        <taxon>Flavobacteriales</taxon>
        <taxon>Flavobacteriaceae</taxon>
        <taxon>Flavobacterium</taxon>
    </lineage>
</organism>
<keyword evidence="1" id="KW-0732">Signal</keyword>
<evidence type="ECO:0000256" key="1">
    <source>
        <dbReference type="SAM" id="SignalP"/>
    </source>
</evidence>
<keyword evidence="3" id="KW-1185">Reference proteome</keyword>
<dbReference type="AlphaFoldDB" id="A0A552UXP4"/>
<dbReference type="RefSeq" id="WP_143374219.1">
    <property type="nucleotide sequence ID" value="NZ_VJVZ01000010.1"/>
</dbReference>
<proteinExistence type="predicted"/>
<protein>
    <recommendedName>
        <fullName evidence="4">Lipocalin-like domain-containing protein</fullName>
    </recommendedName>
</protein>
<dbReference type="Proteomes" id="UP000320643">
    <property type="component" value="Unassembled WGS sequence"/>
</dbReference>
<feature type="chain" id="PRO_5021886382" description="Lipocalin-like domain-containing protein" evidence="1">
    <location>
        <begin position="22"/>
        <end position="153"/>
    </location>
</feature>
<feature type="signal peptide" evidence="1">
    <location>
        <begin position="1"/>
        <end position="21"/>
    </location>
</feature>
<dbReference type="EMBL" id="VJVZ01000010">
    <property type="protein sequence ID" value="TRW23004.1"/>
    <property type="molecule type" value="Genomic_DNA"/>
</dbReference>
<dbReference type="OrthoDB" id="1431099at2"/>
<gene>
    <name evidence="2" type="ORF">FMM05_15010</name>
</gene>
<evidence type="ECO:0000313" key="3">
    <source>
        <dbReference type="Proteomes" id="UP000320643"/>
    </source>
</evidence>
<comment type="caution">
    <text evidence="2">The sequence shown here is derived from an EMBL/GenBank/DDBJ whole genome shotgun (WGS) entry which is preliminary data.</text>
</comment>
<name>A0A552UXP4_9FLAO</name>
<evidence type="ECO:0000313" key="2">
    <source>
        <dbReference type="EMBL" id="TRW23004.1"/>
    </source>
</evidence>
<sequence length="153" mass="16829">MKNLLYLFIACFTVAVASAQASIEKDLQGVWKLSEITVSGTTINVAASTITFSKEKEAQLTQQQRDAVKAKKDEAISNLKNSKITVSGTTIAFVIANMDRKGTFTVKPYSDAHILTIAYEDGSADEMVAYIKDKKLHLTKSDDANRDEMIFAK</sequence>